<dbReference type="PANTHER" id="PTHR47186:SF3">
    <property type="entry name" value="OS09G0267800 PROTEIN"/>
    <property type="match status" value="1"/>
</dbReference>
<dbReference type="InterPro" id="IPR032675">
    <property type="entry name" value="LRR_dom_sf"/>
</dbReference>
<dbReference type="AlphaFoldDB" id="A0A2T7CXA7"/>
<sequence length="188" mass="21536">MIPALGDLQSLRYLCIRKMYTLKTFGYTASSEERRASKFPALELLKLWEMYELDRWIVKDGDFPRLRTVSICGCPLLKSLPHFPSLVNLSFHHCNQLPEIQEVLKLESLKIEGFRDIFSLDLPPGLPALKNLDISRCNNLVSVVGSSKLSSVEKLKIVKCPKLDIVNKWQQYHFKKISTTRDATVISI</sequence>
<dbReference type="SUPFAM" id="SSF52058">
    <property type="entry name" value="L domain-like"/>
    <property type="match status" value="1"/>
</dbReference>
<name>A0A2T7CXA7_9POAL</name>
<proteinExistence type="predicted"/>
<gene>
    <name evidence="1" type="ORF">GQ55_7G209300</name>
</gene>
<organism evidence="1 2">
    <name type="scientific">Panicum hallii var. hallii</name>
    <dbReference type="NCBI Taxonomy" id="1504633"/>
    <lineage>
        <taxon>Eukaryota</taxon>
        <taxon>Viridiplantae</taxon>
        <taxon>Streptophyta</taxon>
        <taxon>Embryophyta</taxon>
        <taxon>Tracheophyta</taxon>
        <taxon>Spermatophyta</taxon>
        <taxon>Magnoliopsida</taxon>
        <taxon>Liliopsida</taxon>
        <taxon>Poales</taxon>
        <taxon>Poaceae</taxon>
        <taxon>PACMAD clade</taxon>
        <taxon>Panicoideae</taxon>
        <taxon>Panicodae</taxon>
        <taxon>Paniceae</taxon>
        <taxon>Panicinae</taxon>
        <taxon>Panicum</taxon>
        <taxon>Panicum sect. Panicum</taxon>
    </lineage>
</organism>
<dbReference type="Gramene" id="PUZ47979">
    <property type="protein sequence ID" value="PUZ47979"/>
    <property type="gene ID" value="GQ55_7G209300"/>
</dbReference>
<dbReference type="Proteomes" id="UP000244336">
    <property type="component" value="Chromosome 7"/>
</dbReference>
<evidence type="ECO:0000313" key="2">
    <source>
        <dbReference type="Proteomes" id="UP000244336"/>
    </source>
</evidence>
<accession>A0A2T7CXA7</accession>
<reference evidence="1 2" key="1">
    <citation type="submission" date="2018-04" db="EMBL/GenBank/DDBJ databases">
        <title>WGS assembly of Panicum hallii var. hallii HAL2.</title>
        <authorList>
            <person name="Lovell J."/>
            <person name="Jenkins J."/>
            <person name="Lowry D."/>
            <person name="Mamidi S."/>
            <person name="Sreedasyam A."/>
            <person name="Weng X."/>
            <person name="Barry K."/>
            <person name="Bonette J."/>
            <person name="Campitelli B."/>
            <person name="Daum C."/>
            <person name="Gordon S."/>
            <person name="Gould B."/>
            <person name="Lipzen A."/>
            <person name="MacQueen A."/>
            <person name="Palacio-Mejia J."/>
            <person name="Plott C."/>
            <person name="Shakirov E."/>
            <person name="Shu S."/>
            <person name="Yoshinaga Y."/>
            <person name="Zane M."/>
            <person name="Rokhsar D."/>
            <person name="Grimwood J."/>
            <person name="Schmutz J."/>
            <person name="Juenger T."/>
        </authorList>
    </citation>
    <scope>NUCLEOTIDE SEQUENCE [LARGE SCALE GENOMIC DNA]</scope>
    <source>
        <strain evidence="2">cv. HAL2</strain>
    </source>
</reference>
<protein>
    <recommendedName>
        <fullName evidence="3">NB-ARC domain-containing protein</fullName>
    </recommendedName>
</protein>
<dbReference type="STRING" id="1504633.A0A2T7CXA7"/>
<dbReference type="OrthoDB" id="637885at2759"/>
<dbReference type="Gene3D" id="3.80.10.10">
    <property type="entry name" value="Ribonuclease Inhibitor"/>
    <property type="match status" value="1"/>
</dbReference>
<evidence type="ECO:0008006" key="3">
    <source>
        <dbReference type="Google" id="ProtNLM"/>
    </source>
</evidence>
<evidence type="ECO:0000313" key="1">
    <source>
        <dbReference type="EMBL" id="PUZ47979.1"/>
    </source>
</evidence>
<keyword evidence="2" id="KW-1185">Reference proteome</keyword>
<dbReference type="EMBL" id="CM009755">
    <property type="protein sequence ID" value="PUZ47979.1"/>
    <property type="molecule type" value="Genomic_DNA"/>
</dbReference>
<dbReference type="PANTHER" id="PTHR47186">
    <property type="entry name" value="LEUCINE-RICH REPEAT-CONTAINING PROTEIN 57"/>
    <property type="match status" value="1"/>
</dbReference>